<keyword evidence="3" id="KW-0808">Transferase</keyword>
<feature type="domain" description="Pyruvate phosphate dikinase AMP/ATP-binding" evidence="2">
    <location>
        <begin position="64"/>
        <end position="197"/>
    </location>
</feature>
<dbReference type="Proteomes" id="UP000698222">
    <property type="component" value="Unassembled WGS sequence"/>
</dbReference>
<dbReference type="PANTHER" id="PTHR43615">
    <property type="entry name" value="PHOSPHOENOLPYRUVATE SYNTHASE-RELATED"/>
    <property type="match status" value="1"/>
</dbReference>
<dbReference type="Pfam" id="PF01326">
    <property type="entry name" value="PPDK_N"/>
    <property type="match status" value="1"/>
</dbReference>
<dbReference type="GO" id="GO:0008986">
    <property type="term" value="F:pyruvate, water dikinase activity"/>
    <property type="evidence" value="ECO:0007669"/>
    <property type="project" value="UniProtKB-EC"/>
</dbReference>
<feature type="domain" description="PEP-utilising enzyme mobile" evidence="1">
    <location>
        <begin position="741"/>
        <end position="812"/>
    </location>
</feature>
<keyword evidence="3" id="KW-0670">Pyruvate</keyword>
<dbReference type="InterPro" id="IPR013815">
    <property type="entry name" value="ATP_grasp_subdomain_1"/>
</dbReference>
<name>A0ABS4YJP1_9MICO</name>
<reference evidence="3 4" key="1">
    <citation type="submission" date="2021-03" db="EMBL/GenBank/DDBJ databases">
        <title>Sequencing the genomes of 1000 actinobacteria strains.</title>
        <authorList>
            <person name="Klenk H.-P."/>
        </authorList>
    </citation>
    <scope>NUCLEOTIDE SEQUENCE [LARGE SCALE GENOMIC DNA]</scope>
    <source>
        <strain evidence="3 4">DSM 14564</strain>
    </source>
</reference>
<dbReference type="PANTHER" id="PTHR43615:SF1">
    <property type="entry name" value="PPDK_N DOMAIN-CONTAINING PROTEIN"/>
    <property type="match status" value="1"/>
</dbReference>
<dbReference type="Gene3D" id="3.30.1490.20">
    <property type="entry name" value="ATP-grasp fold, A domain"/>
    <property type="match status" value="2"/>
</dbReference>
<protein>
    <submittedName>
        <fullName evidence="3">Pyruvate,water dikinase</fullName>
        <ecNumber evidence="3">2.7.9.2</ecNumber>
    </submittedName>
</protein>
<dbReference type="InterPro" id="IPR051549">
    <property type="entry name" value="PEP_Utilizing_Enz"/>
</dbReference>
<evidence type="ECO:0000259" key="2">
    <source>
        <dbReference type="Pfam" id="PF01326"/>
    </source>
</evidence>
<comment type="caution">
    <text evidence="3">The sequence shown here is derived from an EMBL/GenBank/DDBJ whole genome shotgun (WGS) entry which is preliminary data.</text>
</comment>
<dbReference type="EC" id="2.7.9.2" evidence="3"/>
<evidence type="ECO:0000313" key="4">
    <source>
        <dbReference type="Proteomes" id="UP000698222"/>
    </source>
</evidence>
<dbReference type="InterPro" id="IPR036637">
    <property type="entry name" value="Phosphohistidine_dom_sf"/>
</dbReference>
<dbReference type="SUPFAM" id="SSF56059">
    <property type="entry name" value="Glutathione synthetase ATP-binding domain-like"/>
    <property type="match status" value="1"/>
</dbReference>
<dbReference type="SUPFAM" id="SSF52009">
    <property type="entry name" value="Phosphohistidine domain"/>
    <property type="match status" value="1"/>
</dbReference>
<gene>
    <name evidence="3" type="ORF">JOF44_001901</name>
</gene>
<evidence type="ECO:0000259" key="1">
    <source>
        <dbReference type="Pfam" id="PF00391"/>
    </source>
</evidence>
<dbReference type="EMBL" id="JAGIOC010000001">
    <property type="protein sequence ID" value="MBP2408998.1"/>
    <property type="molecule type" value="Genomic_DNA"/>
</dbReference>
<dbReference type="Gene3D" id="3.50.30.10">
    <property type="entry name" value="Phosphohistidine domain"/>
    <property type="match status" value="1"/>
</dbReference>
<sequence length="819" mass="88615">MSSTAPRDGNAATVIPLGRIDAQMLDLVGGKALGLARMMAAGERVPPGFCVTTRAPRTGGVPREEVLAAYRELGEGPVAVRSSATAEDLPEASFAGLQDTFLDVEGEEALLEAIERCWASLHSDRATAYRDDLEWEGEAQMAVVVQRMIAPRAAGVMFTANPITGTRGEFVIDATSGLGDGIVDGSVEGDHYVLTDAEPPNAQGVLTVQDLTALRAAGRRLEAGAGTPQDVEFALDEEGLWLLQSRSITTLFPLPPHEGEDLRAYMEVGHMQGFLAPFTPLGMSALLDVAGWWGRRRGMKPYMDSMTPIGGRLFMDLTAVLRHPRLRERTAAAMDIYGADIRRDVEKLLENPAFAPREEKLVDAGALVRELGPLLPGLVLDAVTAVLAPTRTTRRAFEVLQSMYDRPPLPESLPAAERIPAIRTLLGPGIGRAMMPLIIPLILGLSARGIAERLLGDTATTEEIDAIGRSMPHNITTIMDLELWDITLRAREHGDLFRDTPPDRLAGQYLDGALPEIGLGEFLSRFGYRSAQEIDLGRPRWSEDPAPVFAALAGYLRLSEPQAAPDARFAHGREEAERTLDRVVGRAARTRPLRALAAGLTLRRWRSLAGLREMPKFLWVIPLLDCRRQLLRLGEQLQEEGSLEDAADIVFVTLEEAQEAAETGLDLRDRARERRAEHRRESRRTQVPALLLSDGTIPADTPDPHATPLEEDAHQLVGKPAASGRATGPVRVVTDPRTAAIEPGEILVAATTDPGWTPLFLTAAGLVTSTGTPVAHGPTVAREYGIPAVICLRGATERLRTGQIVTIDGSTGTVELEEG</sequence>
<keyword evidence="4" id="KW-1185">Reference proteome</keyword>
<dbReference type="InterPro" id="IPR008279">
    <property type="entry name" value="PEP-util_enz_mobile_dom"/>
</dbReference>
<dbReference type="Pfam" id="PF00391">
    <property type="entry name" value="PEP-utilizers"/>
    <property type="match status" value="1"/>
</dbReference>
<dbReference type="Gene3D" id="3.30.470.20">
    <property type="entry name" value="ATP-grasp fold, B domain"/>
    <property type="match status" value="2"/>
</dbReference>
<accession>A0ABS4YJP1</accession>
<dbReference type="RefSeq" id="WP_209890285.1">
    <property type="nucleotide sequence ID" value="NZ_BAAAJV010000012.1"/>
</dbReference>
<organism evidence="3 4">
    <name type="scientific">Brachybacterium fresconis</name>
    <dbReference type="NCBI Taxonomy" id="173363"/>
    <lineage>
        <taxon>Bacteria</taxon>
        <taxon>Bacillati</taxon>
        <taxon>Actinomycetota</taxon>
        <taxon>Actinomycetes</taxon>
        <taxon>Micrococcales</taxon>
        <taxon>Dermabacteraceae</taxon>
        <taxon>Brachybacterium</taxon>
    </lineage>
</organism>
<dbReference type="InterPro" id="IPR002192">
    <property type="entry name" value="PPDK_AMP/ATP-bd"/>
</dbReference>
<evidence type="ECO:0000313" key="3">
    <source>
        <dbReference type="EMBL" id="MBP2408998.1"/>
    </source>
</evidence>
<proteinExistence type="predicted"/>